<accession>A0A151TCV8</accession>
<dbReference type="PANTHER" id="PTHR33116:SF78">
    <property type="entry name" value="OS12G0587133 PROTEIN"/>
    <property type="match status" value="1"/>
</dbReference>
<dbReference type="Proteomes" id="UP000075243">
    <property type="component" value="Chromosome 7"/>
</dbReference>
<dbReference type="InterPro" id="IPR036691">
    <property type="entry name" value="Endo/exonu/phosph_ase_sf"/>
</dbReference>
<dbReference type="PANTHER" id="PTHR33116">
    <property type="entry name" value="REVERSE TRANSCRIPTASE ZINC-BINDING DOMAIN-CONTAINING PROTEIN-RELATED-RELATED"/>
    <property type="match status" value="1"/>
</dbReference>
<dbReference type="SUPFAM" id="SSF56219">
    <property type="entry name" value="DNase I-like"/>
    <property type="match status" value="1"/>
</dbReference>
<evidence type="ECO:0000313" key="1">
    <source>
        <dbReference type="EMBL" id="KYP64889.1"/>
    </source>
</evidence>
<keyword evidence="2" id="KW-1185">Reference proteome</keyword>
<dbReference type="Gramene" id="C.cajan_18950.t">
    <property type="protein sequence ID" value="C.cajan_18950.t"/>
    <property type="gene ID" value="C.cajan_18950"/>
</dbReference>
<dbReference type="OMA" id="IMATKEG"/>
<evidence type="ECO:0000313" key="2">
    <source>
        <dbReference type="Proteomes" id="UP000075243"/>
    </source>
</evidence>
<protein>
    <submittedName>
        <fullName evidence="1">Ribonuclease H protein At1g65750 family</fullName>
    </submittedName>
</protein>
<name>A0A151TCV8_CAJCA</name>
<reference evidence="1 2" key="1">
    <citation type="journal article" date="2012" name="Nat. Biotechnol.">
        <title>Draft genome sequence of pigeonpea (Cajanus cajan), an orphan legume crop of resource-poor farmers.</title>
        <authorList>
            <person name="Varshney R.K."/>
            <person name="Chen W."/>
            <person name="Li Y."/>
            <person name="Bharti A.K."/>
            <person name="Saxena R.K."/>
            <person name="Schlueter J.A."/>
            <person name="Donoghue M.T."/>
            <person name="Azam S."/>
            <person name="Fan G."/>
            <person name="Whaley A.M."/>
            <person name="Farmer A.D."/>
            <person name="Sheridan J."/>
            <person name="Iwata A."/>
            <person name="Tuteja R."/>
            <person name="Penmetsa R.V."/>
            <person name="Wu W."/>
            <person name="Upadhyaya H.D."/>
            <person name="Yang S.P."/>
            <person name="Shah T."/>
            <person name="Saxena K.B."/>
            <person name="Michael T."/>
            <person name="McCombie W.R."/>
            <person name="Yang B."/>
            <person name="Zhang G."/>
            <person name="Yang H."/>
            <person name="Wang J."/>
            <person name="Spillane C."/>
            <person name="Cook D.R."/>
            <person name="May G.D."/>
            <person name="Xu X."/>
            <person name="Jackson S.A."/>
        </authorList>
    </citation>
    <scope>NUCLEOTIDE SEQUENCE [LARGE SCALE GENOMIC DNA]</scope>
    <source>
        <strain evidence="2">cv. Asha</strain>
    </source>
</reference>
<dbReference type="EMBL" id="CM003609">
    <property type="protein sequence ID" value="KYP64889.1"/>
    <property type="molecule type" value="Genomic_DNA"/>
</dbReference>
<dbReference type="AlphaFoldDB" id="A0A151TCV8"/>
<organism evidence="1 2">
    <name type="scientific">Cajanus cajan</name>
    <name type="common">Pigeon pea</name>
    <name type="synonym">Cajanus indicus</name>
    <dbReference type="NCBI Taxonomy" id="3821"/>
    <lineage>
        <taxon>Eukaryota</taxon>
        <taxon>Viridiplantae</taxon>
        <taxon>Streptophyta</taxon>
        <taxon>Embryophyta</taxon>
        <taxon>Tracheophyta</taxon>
        <taxon>Spermatophyta</taxon>
        <taxon>Magnoliopsida</taxon>
        <taxon>eudicotyledons</taxon>
        <taxon>Gunneridae</taxon>
        <taxon>Pentapetalae</taxon>
        <taxon>rosids</taxon>
        <taxon>fabids</taxon>
        <taxon>Fabales</taxon>
        <taxon>Fabaceae</taxon>
        <taxon>Papilionoideae</taxon>
        <taxon>50 kb inversion clade</taxon>
        <taxon>NPAAA clade</taxon>
        <taxon>indigoferoid/millettioid clade</taxon>
        <taxon>Phaseoleae</taxon>
        <taxon>Cajanus</taxon>
    </lineage>
</organism>
<proteinExistence type="predicted"/>
<gene>
    <name evidence="1" type="ORF">KK1_019502</name>
</gene>
<sequence>LASTVGKPLKVDTMTMDVVRGCFAQICVELELDRPVVGKVWFRNHWFKVEYEGLHLFLFQLPWVLLGDFNDILFGHEQRGGNFSNARASEFQTMLDNCDLLDLGYFGNTYSWFQHTVFGNIFRRKKSLEARIKGVQKALENVDSASLIRLQGELLQEYNSILLQEEIHWFQKSREQWIKFGNKNTSSLETYQDSKEGPSMSHLFFADNCLLFIKARNSQVRLMQIIIDEFCAKSGLKINIEKSRAFASKTITSAKKARLQGISNIRFTTSLYKYLGFPIFYGRPRREVYQLVLDRISVKVSTCKGKLLSKPGIVTLANAIISSIMQLYWFPNYICSTLDQMSRDFIWKGLSGKGINLVAWTKITRRRRKGGLNARISRFKNVSLLGKLVWDLLQGHDKFWVSIMSKKYLLSDRGSRGPMFGAPL</sequence>
<feature type="non-terminal residue" evidence="1">
    <location>
        <position position="1"/>
    </location>
</feature>